<evidence type="ECO:0000313" key="4">
    <source>
        <dbReference type="Proteomes" id="UP000220922"/>
    </source>
</evidence>
<dbReference type="AlphaFoldDB" id="A0A2H3KJX1"/>
<dbReference type="SUPFAM" id="SSF47413">
    <property type="entry name" value="lambda repressor-like DNA-binding domains"/>
    <property type="match status" value="1"/>
</dbReference>
<dbReference type="InterPro" id="IPR001387">
    <property type="entry name" value="Cro/C1-type_HTH"/>
</dbReference>
<dbReference type="CDD" id="cd00093">
    <property type="entry name" value="HTH_XRE"/>
    <property type="match status" value="2"/>
</dbReference>
<dbReference type="SMART" id="SM00530">
    <property type="entry name" value="HTH_XRE"/>
    <property type="match status" value="2"/>
</dbReference>
<evidence type="ECO:0000256" key="1">
    <source>
        <dbReference type="SAM" id="MobiDB-lite"/>
    </source>
</evidence>
<keyword evidence="4" id="KW-1185">Reference proteome</keyword>
<dbReference type="EMBL" id="LYXE01000106">
    <property type="protein sequence ID" value="PDV98253.1"/>
    <property type="molecule type" value="Genomic_DNA"/>
</dbReference>
<feature type="domain" description="HTH cro/C1-type" evidence="2">
    <location>
        <begin position="8"/>
        <end position="64"/>
    </location>
</feature>
<dbReference type="InterPro" id="IPR010982">
    <property type="entry name" value="Lambda_DNA-bd_dom_sf"/>
</dbReference>
<name>A0A2H3KJX1_9CHLR</name>
<feature type="domain" description="HTH cro/C1-type" evidence="2">
    <location>
        <begin position="81"/>
        <end position="135"/>
    </location>
</feature>
<evidence type="ECO:0000259" key="2">
    <source>
        <dbReference type="SMART" id="SM00530"/>
    </source>
</evidence>
<dbReference type="RefSeq" id="WP_097653678.1">
    <property type="nucleotide sequence ID" value="NZ_LYXE01000106.1"/>
</dbReference>
<dbReference type="OrthoDB" id="156612at2"/>
<gene>
    <name evidence="3" type="ORF">A9Q02_16175</name>
</gene>
<evidence type="ECO:0000313" key="3">
    <source>
        <dbReference type="EMBL" id="PDV98253.1"/>
    </source>
</evidence>
<dbReference type="Proteomes" id="UP000220922">
    <property type="component" value="Unassembled WGS sequence"/>
</dbReference>
<comment type="caution">
    <text evidence="3">The sequence shown here is derived from an EMBL/GenBank/DDBJ whole genome shotgun (WGS) entry which is preliminary data.</text>
</comment>
<protein>
    <recommendedName>
        <fullName evidence="2">HTH cro/C1-type domain-containing protein</fullName>
    </recommendedName>
</protein>
<accession>A0A2H3KJX1</accession>
<sequence length="222" mass="24130">MEEPIAVLLFHTAMSRGQSLSDFAEEVGIGTISLRQFMLGKTTRPRERTMEALSSVLDLPIEEIRQRMGRQPEAAPPFGEWLKAQMEGRFSRSRLNREAKISDGAMRNYLSNRTLPDADQSQRLAEVLGVDTLALARIIVANQFAEAGIVLTNSSMVAPINNEAEGSDGGAPVAEADLNGSGGKPSGQELSSDEVQLLGLWRQLHPQAKRATLGYLAILATE</sequence>
<reference evidence="3 4" key="1">
    <citation type="submission" date="2016-05" db="EMBL/GenBank/DDBJ databases">
        <authorList>
            <person name="Lavstsen T."/>
            <person name="Jespersen J.S."/>
        </authorList>
    </citation>
    <scope>NUCLEOTIDE SEQUENCE [LARGE SCALE GENOMIC DNA]</scope>
    <source>
        <strain evidence="3 4">B7-9</strain>
    </source>
</reference>
<dbReference type="GO" id="GO:0003677">
    <property type="term" value="F:DNA binding"/>
    <property type="evidence" value="ECO:0007669"/>
    <property type="project" value="InterPro"/>
</dbReference>
<feature type="region of interest" description="Disordered" evidence="1">
    <location>
        <begin position="162"/>
        <end position="190"/>
    </location>
</feature>
<proteinExistence type="predicted"/>
<organism evidence="3 4">
    <name type="scientific">Candidatus Chloroploca asiatica</name>
    <dbReference type="NCBI Taxonomy" id="1506545"/>
    <lineage>
        <taxon>Bacteria</taxon>
        <taxon>Bacillati</taxon>
        <taxon>Chloroflexota</taxon>
        <taxon>Chloroflexia</taxon>
        <taxon>Chloroflexales</taxon>
        <taxon>Chloroflexineae</taxon>
        <taxon>Oscillochloridaceae</taxon>
        <taxon>Candidatus Chloroploca</taxon>
    </lineage>
</organism>